<dbReference type="Proteomes" id="UP000191285">
    <property type="component" value="Unassembled WGS sequence"/>
</dbReference>
<dbReference type="STRING" id="303698.A0A1V6SYY6"/>
<gene>
    <name evidence="2" type="ORF">PENSTE_c017G01043</name>
</gene>
<name>A0A1V6SYY6_9EURO</name>
<dbReference type="Gene3D" id="3.40.50.300">
    <property type="entry name" value="P-loop containing nucleotide triphosphate hydrolases"/>
    <property type="match status" value="1"/>
</dbReference>
<accession>A0A1V6SYY6</accession>
<protein>
    <recommendedName>
        <fullName evidence="4">NAD dependent epimerase/dehydratase</fullName>
    </recommendedName>
</protein>
<dbReference type="PANTHER" id="PTHR36978:SF8">
    <property type="entry name" value="NAD DEPENDENT EPIMERASE_DEHYDRATASE"/>
    <property type="match status" value="1"/>
</dbReference>
<proteinExistence type="predicted"/>
<comment type="caution">
    <text evidence="2">The sequence shown here is derived from an EMBL/GenBank/DDBJ whole genome shotgun (WGS) entry which is preliminary data.</text>
</comment>
<keyword evidence="3" id="KW-1185">Reference proteome</keyword>
<evidence type="ECO:0008006" key="4">
    <source>
        <dbReference type="Google" id="ProtNLM"/>
    </source>
</evidence>
<organism evidence="2 3">
    <name type="scientific">Penicillium steckii</name>
    <dbReference type="NCBI Taxonomy" id="303698"/>
    <lineage>
        <taxon>Eukaryota</taxon>
        <taxon>Fungi</taxon>
        <taxon>Dikarya</taxon>
        <taxon>Ascomycota</taxon>
        <taxon>Pezizomycotina</taxon>
        <taxon>Eurotiomycetes</taxon>
        <taxon>Eurotiomycetidae</taxon>
        <taxon>Eurotiales</taxon>
        <taxon>Aspergillaceae</taxon>
        <taxon>Penicillium</taxon>
    </lineage>
</organism>
<dbReference type="EMBL" id="MLKD01000017">
    <property type="protein sequence ID" value="OQE18693.1"/>
    <property type="molecule type" value="Genomic_DNA"/>
</dbReference>
<evidence type="ECO:0000313" key="2">
    <source>
        <dbReference type="EMBL" id="OQE18693.1"/>
    </source>
</evidence>
<reference evidence="3" key="1">
    <citation type="journal article" date="2017" name="Nat. Microbiol.">
        <title>Global analysis of biosynthetic gene clusters reveals vast potential of secondary metabolite production in Penicillium species.</title>
        <authorList>
            <person name="Nielsen J.C."/>
            <person name="Grijseels S."/>
            <person name="Prigent S."/>
            <person name="Ji B."/>
            <person name="Dainat J."/>
            <person name="Nielsen K.F."/>
            <person name="Frisvad J.C."/>
            <person name="Workman M."/>
            <person name="Nielsen J."/>
        </authorList>
    </citation>
    <scope>NUCLEOTIDE SEQUENCE [LARGE SCALE GENOMIC DNA]</scope>
    <source>
        <strain evidence="3">IBT 24891</strain>
    </source>
</reference>
<dbReference type="AlphaFoldDB" id="A0A1V6SYY6"/>
<dbReference type="Pfam" id="PF17784">
    <property type="entry name" value="Sulfotransfer_4"/>
    <property type="match status" value="1"/>
</dbReference>
<dbReference type="InterPro" id="IPR040632">
    <property type="entry name" value="Sulfotransfer_4"/>
</dbReference>
<sequence length="265" mass="30610">MEALKQSLYSLEAPSRSRTVPMQVLAVGPSRSGTGSLRAALQELGFNHCYHGFDVVNNPGDDIVWYRLGLKREQTGKLTAADFDAVIGHCAAITDHDAAAFAPELIAAYPDAKVILNIRQDVNAWHRSVMETLIPVQDSWKFWVRSWFCAELFWLHEGFIRGNWRRFYRGNFEKNSRKVLAEHVHRVRSLVPPERLLEWDVKDGWEPLCKFLDKPVQSTPFPTLHTGRRFKQLFRDRIEHADRNITRCIAVLLVCLVILWAMLFR</sequence>
<keyword evidence="1" id="KW-0472">Membrane</keyword>
<keyword evidence="1" id="KW-0812">Transmembrane</keyword>
<dbReference type="OrthoDB" id="408152at2759"/>
<evidence type="ECO:0000313" key="3">
    <source>
        <dbReference type="Proteomes" id="UP000191285"/>
    </source>
</evidence>
<feature type="transmembrane region" description="Helical" evidence="1">
    <location>
        <begin position="245"/>
        <end position="263"/>
    </location>
</feature>
<keyword evidence="1" id="KW-1133">Transmembrane helix</keyword>
<evidence type="ECO:0000256" key="1">
    <source>
        <dbReference type="SAM" id="Phobius"/>
    </source>
</evidence>
<dbReference type="PANTHER" id="PTHR36978">
    <property type="entry name" value="P-LOOP CONTAINING NUCLEOTIDE TRIPHOSPHATE HYDROLASE"/>
    <property type="match status" value="1"/>
</dbReference>
<dbReference type="SUPFAM" id="SSF52540">
    <property type="entry name" value="P-loop containing nucleoside triphosphate hydrolases"/>
    <property type="match status" value="1"/>
</dbReference>
<dbReference type="InterPro" id="IPR027417">
    <property type="entry name" value="P-loop_NTPase"/>
</dbReference>